<reference evidence="5 6" key="1">
    <citation type="submission" date="2013-04" db="EMBL/GenBank/DDBJ databases">
        <title>Zunongwangia sp. 22II14-10F7 Genome Sequencing.</title>
        <authorList>
            <person name="Lai Q."/>
            <person name="Shao Z."/>
        </authorList>
    </citation>
    <scope>NUCLEOTIDE SEQUENCE [LARGE SCALE GENOMIC DNA]</scope>
    <source>
        <strain evidence="5 6">22II14-10F7</strain>
    </source>
</reference>
<dbReference type="InterPro" id="IPR011010">
    <property type="entry name" value="DNA_brk_join_enz"/>
</dbReference>
<dbReference type="STRING" id="1185767.IIF7_19784"/>
<dbReference type="PANTHER" id="PTHR30349:SF64">
    <property type="entry name" value="PROPHAGE INTEGRASE INTD-RELATED"/>
    <property type="match status" value="1"/>
</dbReference>
<evidence type="ECO:0000256" key="1">
    <source>
        <dbReference type="ARBA" id="ARBA00008857"/>
    </source>
</evidence>
<keyword evidence="6" id="KW-1185">Reference proteome</keyword>
<dbReference type="CDD" id="cd01185">
    <property type="entry name" value="INTN1_C_like"/>
    <property type="match status" value="1"/>
</dbReference>
<dbReference type="Pfam" id="PF13102">
    <property type="entry name" value="Phage_int_SAM_5"/>
    <property type="match status" value="1"/>
</dbReference>
<dbReference type="GO" id="GO:0006310">
    <property type="term" value="P:DNA recombination"/>
    <property type="evidence" value="ECO:0007669"/>
    <property type="project" value="UniProtKB-KW"/>
</dbReference>
<dbReference type="EMBL" id="ARYN01000030">
    <property type="protein sequence ID" value="ORL43661.1"/>
    <property type="molecule type" value="Genomic_DNA"/>
</dbReference>
<dbReference type="InterPro" id="IPR035386">
    <property type="entry name" value="Arm-DNA-bind_5"/>
</dbReference>
<keyword evidence="2" id="KW-0238">DNA-binding</keyword>
<proteinExistence type="inferred from homology"/>
<dbReference type="Gene3D" id="1.10.150.130">
    <property type="match status" value="1"/>
</dbReference>
<dbReference type="InterPro" id="IPR025269">
    <property type="entry name" value="SAM-like_dom"/>
</dbReference>
<accession>A0A1Y1SY14</accession>
<dbReference type="Pfam" id="PF17293">
    <property type="entry name" value="Arm-DNA-bind_5"/>
    <property type="match status" value="1"/>
</dbReference>
<feature type="domain" description="Tyr recombinase" evidence="4">
    <location>
        <begin position="222"/>
        <end position="399"/>
    </location>
</feature>
<gene>
    <name evidence="5" type="ORF">IIF7_19784</name>
</gene>
<dbReference type="AlphaFoldDB" id="A0A1Y1SY14"/>
<evidence type="ECO:0000259" key="4">
    <source>
        <dbReference type="PROSITE" id="PS51898"/>
    </source>
</evidence>
<evidence type="ECO:0000256" key="3">
    <source>
        <dbReference type="ARBA" id="ARBA00023172"/>
    </source>
</evidence>
<dbReference type="PROSITE" id="PS51898">
    <property type="entry name" value="TYR_RECOMBINASE"/>
    <property type="match status" value="1"/>
</dbReference>
<dbReference type="GO" id="GO:0003677">
    <property type="term" value="F:DNA binding"/>
    <property type="evidence" value="ECO:0007669"/>
    <property type="project" value="UniProtKB-KW"/>
</dbReference>
<dbReference type="RefSeq" id="WP_084843414.1">
    <property type="nucleotide sequence ID" value="NZ_ARYN01000030.1"/>
</dbReference>
<dbReference type="Proteomes" id="UP000192746">
    <property type="component" value="Unassembled WGS sequence"/>
</dbReference>
<organism evidence="5 6">
    <name type="scientific">Zunongwangia atlantica 22II14-10F7</name>
    <dbReference type="NCBI Taxonomy" id="1185767"/>
    <lineage>
        <taxon>Bacteria</taxon>
        <taxon>Pseudomonadati</taxon>
        <taxon>Bacteroidota</taxon>
        <taxon>Flavobacteriia</taxon>
        <taxon>Flavobacteriales</taxon>
        <taxon>Flavobacteriaceae</taxon>
        <taxon>Zunongwangia</taxon>
    </lineage>
</organism>
<dbReference type="InterPro" id="IPR013762">
    <property type="entry name" value="Integrase-like_cat_sf"/>
</dbReference>
<dbReference type="GO" id="GO:0015074">
    <property type="term" value="P:DNA integration"/>
    <property type="evidence" value="ECO:0007669"/>
    <property type="project" value="InterPro"/>
</dbReference>
<dbReference type="InterPro" id="IPR002104">
    <property type="entry name" value="Integrase_catalytic"/>
</dbReference>
<keyword evidence="3" id="KW-0233">DNA recombination</keyword>
<comment type="similarity">
    <text evidence="1">Belongs to the 'phage' integrase family.</text>
</comment>
<comment type="caution">
    <text evidence="5">The sequence shown here is derived from an EMBL/GenBank/DDBJ whole genome shotgun (WGS) entry which is preliminary data.</text>
</comment>
<dbReference type="OrthoDB" id="1098628at2"/>
<name>A0A1Y1SY14_9FLAO</name>
<dbReference type="InterPro" id="IPR010998">
    <property type="entry name" value="Integrase_recombinase_N"/>
</dbReference>
<dbReference type="PANTHER" id="PTHR30349">
    <property type="entry name" value="PHAGE INTEGRASE-RELATED"/>
    <property type="match status" value="1"/>
</dbReference>
<evidence type="ECO:0000313" key="5">
    <source>
        <dbReference type="EMBL" id="ORL43661.1"/>
    </source>
</evidence>
<dbReference type="SUPFAM" id="SSF56349">
    <property type="entry name" value="DNA breaking-rejoining enzymes"/>
    <property type="match status" value="1"/>
</dbReference>
<dbReference type="Gene3D" id="1.10.443.10">
    <property type="entry name" value="Intergrase catalytic core"/>
    <property type="match status" value="1"/>
</dbReference>
<evidence type="ECO:0000313" key="6">
    <source>
        <dbReference type="Proteomes" id="UP000192746"/>
    </source>
</evidence>
<protein>
    <submittedName>
        <fullName evidence="5">Transposase</fullName>
    </submittedName>
</protein>
<dbReference type="InterPro" id="IPR050090">
    <property type="entry name" value="Tyrosine_recombinase_XerCD"/>
</dbReference>
<dbReference type="Pfam" id="PF00589">
    <property type="entry name" value="Phage_integrase"/>
    <property type="match status" value="1"/>
</dbReference>
<sequence length="406" mass="48478">MNYPVNYSVSIWLNHARIKNELTPIYARITVNGERANLSLQLSINDIYWDKKHRKIKGNCPNAMKLNTYLENFRSKINDCYQELYYQEKPISAIILKRKYLGQDVKRYSMADIIAYHNEEMQHLLHKATMRHYKTSQNFIRRFIKKKYTTSDIYLDQLNYNFIVSFEHFLRSYQPRDHQKPMSNNTAMKHIQRLRKMINLAHKMEWIEKDPFKRFKTRIEKKTREFLNQVELRQLEDYQPKLDRLSIIKDIFIFSCYTGLSFSDLMLLKRSHLSSDENQQIWIFTKRIKTNEELKIPLLPKALDLVSKYQWHPRTLKEQRLFPEISNQKTNAYLKEIAHICGISKKLTFHVARHTFATTITLNNGVPIETVSKLLGHTKLATTQIYARVLQKKVAKDMEILKSKLN</sequence>
<evidence type="ECO:0000256" key="2">
    <source>
        <dbReference type="ARBA" id="ARBA00023125"/>
    </source>
</evidence>